<evidence type="ECO:0000256" key="4">
    <source>
        <dbReference type="SAM" id="MobiDB-lite"/>
    </source>
</evidence>
<dbReference type="Proteomes" id="UP000655225">
    <property type="component" value="Unassembled WGS sequence"/>
</dbReference>
<dbReference type="InterPro" id="IPR048280">
    <property type="entry name" value="COX6B-like"/>
</dbReference>
<dbReference type="PANTHER" id="PTHR46281">
    <property type="entry name" value="CYTOCHROME C OXIDASE SUBUNIT 6B"/>
    <property type="match status" value="1"/>
</dbReference>
<dbReference type="OrthoDB" id="1107506at2759"/>
<keyword evidence="6" id="KW-1185">Reference proteome</keyword>
<protein>
    <recommendedName>
        <fullName evidence="7">Cytochrome c oxidase subunit 6b-1</fullName>
    </recommendedName>
</protein>
<feature type="compositionally biased region" description="Low complexity" evidence="4">
    <location>
        <begin position="141"/>
        <end position="151"/>
    </location>
</feature>
<organism evidence="5 6">
    <name type="scientific">Tetracentron sinense</name>
    <name type="common">Spur-leaf</name>
    <dbReference type="NCBI Taxonomy" id="13715"/>
    <lineage>
        <taxon>Eukaryota</taxon>
        <taxon>Viridiplantae</taxon>
        <taxon>Streptophyta</taxon>
        <taxon>Embryophyta</taxon>
        <taxon>Tracheophyta</taxon>
        <taxon>Spermatophyta</taxon>
        <taxon>Magnoliopsida</taxon>
        <taxon>Trochodendrales</taxon>
        <taxon>Trochodendraceae</taxon>
        <taxon>Tetracentron</taxon>
    </lineage>
</organism>
<dbReference type="PANTHER" id="PTHR46281:SF31">
    <property type="entry name" value="CYTOCHROME C OXIDASE SUBUNIT"/>
    <property type="match status" value="1"/>
</dbReference>
<dbReference type="Pfam" id="PF02297">
    <property type="entry name" value="COX6B"/>
    <property type="match status" value="1"/>
</dbReference>
<name>A0A835DPU5_TETSI</name>
<evidence type="ECO:0000256" key="3">
    <source>
        <dbReference type="ARBA" id="ARBA00023157"/>
    </source>
</evidence>
<comment type="subcellular location">
    <subcellularLocation>
        <location evidence="1">Mitochondrion</location>
    </subcellularLocation>
</comment>
<dbReference type="EMBL" id="JABCRI010000002">
    <property type="protein sequence ID" value="KAF8411421.1"/>
    <property type="molecule type" value="Genomic_DNA"/>
</dbReference>
<evidence type="ECO:0000256" key="1">
    <source>
        <dbReference type="ARBA" id="ARBA00004173"/>
    </source>
</evidence>
<comment type="caution">
    <text evidence="5">The sequence shown here is derived from an EMBL/GenBank/DDBJ whole genome shotgun (WGS) entry which is preliminary data.</text>
</comment>
<dbReference type="GO" id="GO:0005739">
    <property type="term" value="C:mitochondrion"/>
    <property type="evidence" value="ECO:0007669"/>
    <property type="project" value="UniProtKB-SubCell"/>
</dbReference>
<dbReference type="Gene3D" id="1.10.10.140">
    <property type="entry name" value="Cytochrome c oxidase, subunit VIb"/>
    <property type="match status" value="1"/>
</dbReference>
<feature type="region of interest" description="Disordered" evidence="4">
    <location>
        <begin position="1"/>
        <end position="27"/>
    </location>
</feature>
<dbReference type="InterPro" id="IPR003213">
    <property type="entry name" value="Cyt_c_oxidase_su6B"/>
</dbReference>
<feature type="region of interest" description="Disordered" evidence="4">
    <location>
        <begin position="134"/>
        <end position="167"/>
    </location>
</feature>
<dbReference type="SUPFAM" id="SSF47694">
    <property type="entry name" value="Cytochrome c oxidase subunit h"/>
    <property type="match status" value="1"/>
</dbReference>
<dbReference type="PROSITE" id="PS51808">
    <property type="entry name" value="CHCH"/>
    <property type="match status" value="1"/>
</dbReference>
<evidence type="ECO:0000313" key="5">
    <source>
        <dbReference type="EMBL" id="KAF8411421.1"/>
    </source>
</evidence>
<dbReference type="GO" id="GO:0045277">
    <property type="term" value="C:respiratory chain complex IV"/>
    <property type="evidence" value="ECO:0007669"/>
    <property type="project" value="InterPro"/>
</dbReference>
<evidence type="ECO:0000256" key="2">
    <source>
        <dbReference type="ARBA" id="ARBA00023128"/>
    </source>
</evidence>
<dbReference type="CDD" id="cd00926">
    <property type="entry name" value="Cyt_c_Oxidase_VIb"/>
    <property type="match status" value="1"/>
</dbReference>
<keyword evidence="3" id="KW-1015">Disulfide bond</keyword>
<evidence type="ECO:0008006" key="7">
    <source>
        <dbReference type="Google" id="ProtNLM"/>
    </source>
</evidence>
<dbReference type="AlphaFoldDB" id="A0A835DPU5"/>
<sequence length="295" mass="32746">MEGAQNPKETKEEDPAAAGMSSTAAIPEELTERIAWIRDRKPRWSPGGTSCRPRSAILLRRERQGKAGEAIKGLSSGIVISAAVTGGVSRRMIAFIHCSSLRGGSSSLLSLEKEQMLEQRGESRDTRQYLVQEKEEKLDPVETPVEAAEVESSTDAAPEEFVADKTEEAPAAVEESCEIPEEESGDQEVVEQTPEIKLETAPADFRFPTTNQSRHCFTRYIEYHRCIAAKGEDATECDKFARYYRSLCPGEWCIMFYRIACGMRQWKHLLMGKKPVISKTVVSDPKPAGCNLKIG</sequence>
<dbReference type="InterPro" id="IPR036549">
    <property type="entry name" value="CX6/COA6-like_sf"/>
</dbReference>
<accession>A0A835DPU5</accession>
<gene>
    <name evidence="5" type="ORF">HHK36_003970</name>
</gene>
<reference evidence="5 6" key="1">
    <citation type="submission" date="2020-04" db="EMBL/GenBank/DDBJ databases">
        <title>Plant Genome Project.</title>
        <authorList>
            <person name="Zhang R.-G."/>
        </authorList>
    </citation>
    <scope>NUCLEOTIDE SEQUENCE [LARGE SCALE GENOMIC DNA]</scope>
    <source>
        <strain evidence="5">YNK0</strain>
        <tissue evidence="5">Leaf</tissue>
    </source>
</reference>
<proteinExistence type="predicted"/>
<evidence type="ECO:0000313" key="6">
    <source>
        <dbReference type="Proteomes" id="UP000655225"/>
    </source>
</evidence>
<keyword evidence="2" id="KW-0496">Mitochondrion</keyword>